<organism evidence="1 2">
    <name type="scientific">Melastoma candidum</name>
    <dbReference type="NCBI Taxonomy" id="119954"/>
    <lineage>
        <taxon>Eukaryota</taxon>
        <taxon>Viridiplantae</taxon>
        <taxon>Streptophyta</taxon>
        <taxon>Embryophyta</taxon>
        <taxon>Tracheophyta</taxon>
        <taxon>Spermatophyta</taxon>
        <taxon>Magnoliopsida</taxon>
        <taxon>eudicotyledons</taxon>
        <taxon>Gunneridae</taxon>
        <taxon>Pentapetalae</taxon>
        <taxon>rosids</taxon>
        <taxon>malvids</taxon>
        <taxon>Myrtales</taxon>
        <taxon>Melastomataceae</taxon>
        <taxon>Melastomatoideae</taxon>
        <taxon>Melastomateae</taxon>
        <taxon>Melastoma</taxon>
    </lineage>
</organism>
<reference evidence="2" key="1">
    <citation type="journal article" date="2023" name="Front. Plant Sci.">
        <title>Chromosomal-level genome assembly of Melastoma candidum provides insights into trichome evolution.</title>
        <authorList>
            <person name="Zhong Y."/>
            <person name="Wu W."/>
            <person name="Sun C."/>
            <person name="Zou P."/>
            <person name="Liu Y."/>
            <person name="Dai S."/>
            <person name="Zhou R."/>
        </authorList>
    </citation>
    <scope>NUCLEOTIDE SEQUENCE [LARGE SCALE GENOMIC DNA]</scope>
</reference>
<sequence length="368" mass="38684">MASACVNNSLPLSPLPSPPPDLTPSSDFEFCLHDQPPVPMLPADQLFSQGFLLPLPLHSKPPPPSDPIDSPLFSPKAPPCSSRWRDLLRLKKLPSITPTQTTASSGSRSFKHFLHRSSKSAGATLSSSSDSSPLLNHSDSLDFSISTSSRPSLSSSSSSSSSSSQAHDHDDLPRLSLDSIKTRPPRIRSLRPRSDGLLPYLDNNCNCTINGRGCNGTHPVASSNMMGRSPIRKLTTAAPGTGTQPDAANRGVSVDSPRMNSSGRVVFQSLERSSSSPSSFNNGGGQRLKHRGVERSYSAGVRITPVLNVPISTLRSSTGGSKSGGSSGVFGLGQLFVSSPQKKENGNGGSNVGRGQRSNNGRSSSCKG</sequence>
<evidence type="ECO:0000313" key="2">
    <source>
        <dbReference type="Proteomes" id="UP001057402"/>
    </source>
</evidence>
<gene>
    <name evidence="1" type="ORF">MLD38_012617</name>
</gene>
<dbReference type="Proteomes" id="UP001057402">
    <property type="component" value="Chromosome 4"/>
</dbReference>
<keyword evidence="2" id="KW-1185">Reference proteome</keyword>
<evidence type="ECO:0000313" key="1">
    <source>
        <dbReference type="EMBL" id="KAI4374647.1"/>
    </source>
</evidence>
<accession>A0ACB9RFB4</accession>
<proteinExistence type="predicted"/>
<comment type="caution">
    <text evidence="1">The sequence shown here is derived from an EMBL/GenBank/DDBJ whole genome shotgun (WGS) entry which is preliminary data.</text>
</comment>
<protein>
    <submittedName>
        <fullName evidence="1">Uncharacterized protein</fullName>
    </submittedName>
</protein>
<name>A0ACB9RFB4_9MYRT</name>
<dbReference type="EMBL" id="CM042883">
    <property type="protein sequence ID" value="KAI4374647.1"/>
    <property type="molecule type" value="Genomic_DNA"/>
</dbReference>